<dbReference type="InterPro" id="IPR023779">
    <property type="entry name" value="Chromodomain_CS"/>
</dbReference>
<dbReference type="PROSITE" id="PS50013">
    <property type="entry name" value="CHROMO_2"/>
    <property type="match status" value="1"/>
</dbReference>
<dbReference type="CDD" id="cd00024">
    <property type="entry name" value="CD_CSD"/>
    <property type="match status" value="1"/>
</dbReference>
<evidence type="ECO:0000313" key="6">
    <source>
        <dbReference type="Proteomes" id="UP000887578"/>
    </source>
</evidence>
<accession>A0A914R469</accession>
<evidence type="ECO:0000259" key="4">
    <source>
        <dbReference type="PROSITE" id="PS50013"/>
    </source>
</evidence>
<evidence type="ECO:0000256" key="1">
    <source>
        <dbReference type="ARBA" id="ARBA00004123"/>
    </source>
</evidence>
<feature type="domain" description="Chromo" evidence="4">
    <location>
        <begin position="13"/>
        <end position="71"/>
    </location>
</feature>
<dbReference type="SMART" id="SM00298">
    <property type="entry name" value="CHROMO"/>
    <property type="match status" value="1"/>
</dbReference>
<keyword evidence="6" id="KW-1185">Reference proteome</keyword>
<organism evidence="6 7">
    <name type="scientific">Panagrolaimus davidi</name>
    <dbReference type="NCBI Taxonomy" id="227884"/>
    <lineage>
        <taxon>Eukaryota</taxon>
        <taxon>Metazoa</taxon>
        <taxon>Ecdysozoa</taxon>
        <taxon>Nematoda</taxon>
        <taxon>Chromadorea</taxon>
        <taxon>Rhabditida</taxon>
        <taxon>Tylenchina</taxon>
        <taxon>Panagrolaimomorpha</taxon>
        <taxon>Panagrolaimoidea</taxon>
        <taxon>Panagrolaimidae</taxon>
        <taxon>Panagrolaimus</taxon>
    </lineage>
</organism>
<dbReference type="Gene3D" id="2.40.50.40">
    <property type="match status" value="1"/>
</dbReference>
<evidence type="ECO:0000256" key="2">
    <source>
        <dbReference type="ARBA" id="ARBA00023242"/>
    </source>
</evidence>
<reference evidence="7" key="1">
    <citation type="submission" date="2022-11" db="UniProtKB">
        <authorList>
            <consortium name="WormBaseParasite"/>
        </authorList>
    </citation>
    <scope>IDENTIFICATION</scope>
</reference>
<dbReference type="Pfam" id="PF00385">
    <property type="entry name" value="Chromo"/>
    <property type="match status" value="1"/>
</dbReference>
<sequence>MGPKKSSKNPMKYEVEKIIDQCKSGTELQYLIKWKGFGDSENTWESAKSCDCPDLIKEFEEEQKLKDSRGKRVSQNCGPRAKRSRTAASASNVSFSRSQSIRNTKLKGPEQKFVDDNDPLFDHSSFNPVAVDNKIETDKPRKITLNDYVERAAEIPPLQDYPDRDECISASENYKLLTDSQMEHYISACEAKFQGDTHNALEHLSANGYSIEKALETIDNPDSSPMKYLNKNLGIWTKDELKKFARLMLAIYVQKDKKIQKQPLWLEKISEKFRYKSRKNCLNLYYTLKSAGFSFKNGAFNKTSKFSFKSSTNECPNCIKKLWKLKNQQNEANLCGLCKLYFKLCGKHRPNANAFSHPSGGHVEIGLSCRTYRRSWNTSLSKKDKLREQETLGERMPPKKKTAVADKECYNMSAAASIVSKNDNDYFAYIRSVNDRLRVTIYGCQSGKFILQNEFTNINKFIANVSKIFDSKIKAIILQVFNFTNKKYPNNIHFCEALKAKLDACKIPYYFISDANMLFASILTTANVSGENVTVINSHFGIAVKLEYTENGYKIGELFPNAEALVNSNDIKKVLVSTDKNQQRFMKMFKSKNPILIDEGSLDNFTKALTEVKKWMLDKTYMKFHVIPMTAREYHIGYEFGKESHTFLMVENDLVLPFEETIECPKASFNYFVCFLFVF</sequence>
<dbReference type="GO" id="GO:0005634">
    <property type="term" value="C:nucleus"/>
    <property type="evidence" value="ECO:0007669"/>
    <property type="project" value="UniProtKB-SubCell"/>
</dbReference>
<dbReference type="AlphaFoldDB" id="A0A914R469"/>
<feature type="region of interest" description="Disordered" evidence="3">
    <location>
        <begin position="63"/>
        <end position="112"/>
    </location>
</feature>
<evidence type="ECO:0000256" key="3">
    <source>
        <dbReference type="SAM" id="MobiDB-lite"/>
    </source>
</evidence>
<protein>
    <submittedName>
        <fullName evidence="7">Chromo domain-containing protein</fullName>
    </submittedName>
</protein>
<feature type="domain" description="ELM2" evidence="5">
    <location>
        <begin position="141"/>
        <end position="222"/>
    </location>
</feature>
<feature type="compositionally biased region" description="Polar residues" evidence="3">
    <location>
        <begin position="92"/>
        <end position="103"/>
    </location>
</feature>
<dbReference type="PROSITE" id="PS00598">
    <property type="entry name" value="CHROMO_1"/>
    <property type="match status" value="1"/>
</dbReference>
<dbReference type="InterPro" id="IPR023780">
    <property type="entry name" value="Chromo_domain"/>
</dbReference>
<evidence type="ECO:0000313" key="7">
    <source>
        <dbReference type="WBParaSite" id="PDA_v2.g9393.t1"/>
    </source>
</evidence>
<dbReference type="WBParaSite" id="PDA_v2.g9393.t1">
    <property type="protein sequence ID" value="PDA_v2.g9393.t1"/>
    <property type="gene ID" value="PDA_v2.g9393"/>
</dbReference>
<dbReference type="PANTHER" id="PTHR22812">
    <property type="entry name" value="CHROMOBOX PROTEIN"/>
    <property type="match status" value="1"/>
</dbReference>
<dbReference type="SUPFAM" id="SSF54160">
    <property type="entry name" value="Chromo domain-like"/>
    <property type="match status" value="1"/>
</dbReference>
<proteinExistence type="predicted"/>
<dbReference type="Proteomes" id="UP000887578">
    <property type="component" value="Unplaced"/>
</dbReference>
<name>A0A914R469_9BILA</name>
<evidence type="ECO:0000259" key="5">
    <source>
        <dbReference type="PROSITE" id="PS51156"/>
    </source>
</evidence>
<dbReference type="InterPro" id="IPR051219">
    <property type="entry name" value="Heterochromatin_chromo-domain"/>
</dbReference>
<dbReference type="InterPro" id="IPR000953">
    <property type="entry name" value="Chromo/chromo_shadow_dom"/>
</dbReference>
<dbReference type="InterPro" id="IPR016197">
    <property type="entry name" value="Chromo-like_dom_sf"/>
</dbReference>
<dbReference type="PROSITE" id="PS51156">
    <property type="entry name" value="ELM2"/>
    <property type="match status" value="1"/>
</dbReference>
<comment type="subcellular location">
    <subcellularLocation>
        <location evidence="1">Nucleus</location>
    </subcellularLocation>
</comment>
<dbReference type="InterPro" id="IPR000949">
    <property type="entry name" value="ELM2_dom"/>
</dbReference>
<keyword evidence="2" id="KW-0539">Nucleus</keyword>